<gene>
    <name evidence="1" type="ORF">ADH66_10025</name>
</gene>
<organism evidence="1 2">
    <name type="scientific">Acutalibacter muris</name>
    <dbReference type="NCBI Taxonomy" id="1796620"/>
    <lineage>
        <taxon>Bacteria</taxon>
        <taxon>Bacillati</taxon>
        <taxon>Bacillota</taxon>
        <taxon>Clostridia</taxon>
        <taxon>Eubacteriales</taxon>
        <taxon>Acutalibacteraceae</taxon>
        <taxon>Acutalibacter</taxon>
    </lineage>
</organism>
<accession>A0ABN5A5K7</accession>
<reference evidence="2" key="1">
    <citation type="submission" date="2017-05" db="EMBL/GenBank/DDBJ databases">
        <title>Improved OligoMM genomes.</title>
        <authorList>
            <person name="Garzetti D."/>
        </authorList>
    </citation>
    <scope>NUCLEOTIDE SEQUENCE [LARGE SCALE GENOMIC DNA]</scope>
    <source>
        <strain evidence="2">KB18</strain>
    </source>
</reference>
<dbReference type="Proteomes" id="UP000196710">
    <property type="component" value="Chromosome"/>
</dbReference>
<dbReference type="EMBL" id="CP021422">
    <property type="protein sequence ID" value="ASB40959.1"/>
    <property type="molecule type" value="Genomic_DNA"/>
</dbReference>
<name>A0ABN5A5K7_9FIRM</name>
<keyword evidence="2" id="KW-1185">Reference proteome</keyword>
<proteinExistence type="predicted"/>
<sequence>MTISKAELTILFDEDSGIRLNKGDIFKYNADEPNAEAVGWETALFGAVSFAAYLKYVLHPQDVV</sequence>
<evidence type="ECO:0000313" key="1">
    <source>
        <dbReference type="EMBL" id="ASB40959.1"/>
    </source>
</evidence>
<protein>
    <submittedName>
        <fullName evidence="1">Uncharacterized protein</fullName>
    </submittedName>
</protein>
<evidence type="ECO:0000313" key="2">
    <source>
        <dbReference type="Proteomes" id="UP000196710"/>
    </source>
</evidence>